<evidence type="ECO:0000256" key="7">
    <source>
        <dbReference type="PROSITE-ProRule" id="PRU00175"/>
    </source>
</evidence>
<evidence type="ECO:0000256" key="5">
    <source>
        <dbReference type="ARBA" id="ARBA00022786"/>
    </source>
</evidence>
<protein>
    <recommendedName>
        <fullName evidence="15">RBR-type E3 ubiquitin transferase</fullName>
    </recommendedName>
</protein>
<feature type="domain" description="WW" evidence="10">
    <location>
        <begin position="567"/>
        <end position="601"/>
    </location>
</feature>
<dbReference type="InParanoid" id="F0XZ56"/>
<feature type="domain" description="RING-type" evidence="12">
    <location>
        <begin position="702"/>
        <end position="909"/>
    </location>
</feature>
<evidence type="ECO:0000256" key="2">
    <source>
        <dbReference type="ARBA" id="ARBA00022723"/>
    </source>
</evidence>
<dbReference type="PROSITE" id="PS50330">
    <property type="entry name" value="UIM"/>
    <property type="match status" value="2"/>
</dbReference>
<evidence type="ECO:0000256" key="4">
    <source>
        <dbReference type="ARBA" id="ARBA00022771"/>
    </source>
</evidence>
<dbReference type="KEGG" id="aaf:AURANDRAFT_61124"/>
<keyword evidence="5" id="KW-0833">Ubl conjugation pathway</keyword>
<evidence type="ECO:0000313" key="13">
    <source>
        <dbReference type="EMBL" id="EGB11883.1"/>
    </source>
</evidence>
<dbReference type="InterPro" id="IPR036020">
    <property type="entry name" value="WW_dom_sf"/>
</dbReference>
<dbReference type="OMA" id="CLIANAR"/>
<evidence type="ECO:0000313" key="14">
    <source>
        <dbReference type="Proteomes" id="UP000002729"/>
    </source>
</evidence>
<dbReference type="InterPro" id="IPR044066">
    <property type="entry name" value="TRIAD_supradom"/>
</dbReference>
<evidence type="ECO:0000256" key="3">
    <source>
        <dbReference type="ARBA" id="ARBA00022737"/>
    </source>
</evidence>
<dbReference type="PROSITE" id="PS50089">
    <property type="entry name" value="ZF_RING_2"/>
    <property type="match status" value="1"/>
</dbReference>
<feature type="domain" description="RING-type" evidence="11">
    <location>
        <begin position="706"/>
        <end position="748"/>
    </location>
</feature>
<evidence type="ECO:0008006" key="15">
    <source>
        <dbReference type="Google" id="ProtNLM"/>
    </source>
</evidence>
<dbReference type="Proteomes" id="UP000002729">
    <property type="component" value="Unassembled WGS sequence"/>
</dbReference>
<dbReference type="InterPro" id="IPR001841">
    <property type="entry name" value="Znf_RING"/>
</dbReference>
<proteinExistence type="predicted"/>
<dbReference type="PROSITE" id="PS50020">
    <property type="entry name" value="WW_DOMAIN_2"/>
    <property type="match status" value="1"/>
</dbReference>
<keyword evidence="3" id="KW-0677">Repeat</keyword>
<dbReference type="InterPro" id="IPR013083">
    <property type="entry name" value="Znf_RING/FYVE/PHD"/>
</dbReference>
<feature type="region of interest" description="Disordered" evidence="8">
    <location>
        <begin position="1"/>
        <end position="26"/>
    </location>
</feature>
<sequence length="1130" mass="121226">MSRRIATCDSTTRRLDRPPPPPPQSTFRSIVAALVLASSSALVLEFDPTFVGNNTVHYGDPKNGCMADEESVQIQGVSGDVCTPKCSLLKKCPTDVPTGVTVAPQCALQDAATKSKYCALICKPGADDDAQCGGATAMGKKKGQTERTRVSAHEDRLKLNGVAWAAKLGIPTDEEFWAKWATLDDATVMVEPPVKDGSRCAYGCKRKVYFLESNARTHSQNCDGVCDRRAQKIIANFGFSREHNTGTTDGVLKRARRGAAGGGKRGAGGSKTGIDDARSAPESRGFGARDKPTHCPKAAPREKLPYFRRCRREDAEAGFVCEKPRRLESGYCSERCRRLAEGGGDGDAPAPPPRRGAPVGSGEWAADEAPPAAPVGSATWAAAPRPVAPRPPPPPAAPRMRPEGAIRTVVDDRYGFIHADDEKIGRDLFFLWSALGGRNADRKAAVGERVAFDLGEWKGRIVAQNLTKVAPPPRRAAAAARPPGPTPRDLAAREQAELERVLALSMQGLAVHPELADSREDVELARALALSREQAAPPVSPVREDDDDDLAWALELSRASEPGSFDAGGADPWERVVDAQSGAPYWWNRDTDETTWDDPAAGRDGGGLSAALDGSAAAPFDTLEGMLRAVGLSDLAPALAAEEVDLETLKFLCLDDLVSDLGIPEAQAAALLAARDARERGQAGLAVDDFEEKEEAVEEEKAEETCSICLDGGVDRALSCGHAFHEMCLAGLVRSRVDEARVRDIRCPGTADAPACDVALRDDEVRALLDAEGRDKYARFLRLAEDPAAVECPSCGAAAAGEGIVTCAVCFLDFCKVHGTAHPPDAAACRRFARRHRRAERRSRRAVESLSKPCPGCGAPVCKSSGCNVMWPHMTCSCGTNFCWLCGDAIVLDGPEIEHFRVGACAGLQLAAAPRDGSLVARGVHEFAASRCASRVLGTFALLLLSPLALLWSLTFGMIAASAAFLPKRFSSNTRILYLSFIMIYLLLRVAGHIKTPVTLDIIVVVLAFATTPCLIANARVLGSSSSEVTTWACIPCLLFHIVAELPEAWSPMVWIRSLERRERWFLEVTPRRDGRRRGGQWRPRRVPASPRRVPASPTADVALPDLLPVSPTTPAAVAARARDELAEAW</sequence>
<keyword evidence="6" id="KW-0862">Zinc</keyword>
<dbReference type="Gene3D" id="3.30.40.10">
    <property type="entry name" value="Zinc/RING finger domain, C3HC4 (zinc finger)"/>
    <property type="match status" value="1"/>
</dbReference>
<keyword evidence="9" id="KW-0812">Transmembrane</keyword>
<dbReference type="GO" id="GO:0004842">
    <property type="term" value="F:ubiquitin-protein transferase activity"/>
    <property type="evidence" value="ECO:0007669"/>
    <property type="project" value="InterPro"/>
</dbReference>
<keyword evidence="9" id="KW-1133">Transmembrane helix</keyword>
<feature type="region of interest" description="Disordered" evidence="8">
    <location>
        <begin position="1074"/>
        <end position="1099"/>
    </location>
</feature>
<feature type="compositionally biased region" description="Basic residues" evidence="8">
    <location>
        <begin position="1074"/>
        <end position="1086"/>
    </location>
</feature>
<feature type="region of interest" description="Disordered" evidence="8">
    <location>
        <begin position="246"/>
        <end position="299"/>
    </location>
</feature>
<evidence type="ECO:0000259" key="12">
    <source>
        <dbReference type="PROSITE" id="PS51873"/>
    </source>
</evidence>
<evidence type="ECO:0000256" key="9">
    <source>
        <dbReference type="SAM" id="Phobius"/>
    </source>
</evidence>
<evidence type="ECO:0000259" key="11">
    <source>
        <dbReference type="PROSITE" id="PS50089"/>
    </source>
</evidence>
<dbReference type="Gene3D" id="2.40.50.140">
    <property type="entry name" value="Nucleic acid-binding proteins"/>
    <property type="match status" value="1"/>
</dbReference>
<dbReference type="PROSITE" id="PS51873">
    <property type="entry name" value="TRIAD"/>
    <property type="match status" value="1"/>
</dbReference>
<evidence type="ECO:0000256" key="1">
    <source>
        <dbReference type="ARBA" id="ARBA00022679"/>
    </source>
</evidence>
<accession>F0XZ56</accession>
<feature type="transmembrane region" description="Helical" evidence="9">
    <location>
        <begin position="998"/>
        <end position="1017"/>
    </location>
</feature>
<feature type="transmembrane region" description="Helical" evidence="9">
    <location>
        <begin position="940"/>
        <end position="964"/>
    </location>
</feature>
<feature type="compositionally biased region" description="Low complexity" evidence="8">
    <location>
        <begin position="1087"/>
        <end position="1098"/>
    </location>
</feature>
<feature type="compositionally biased region" description="Gly residues" evidence="8">
    <location>
        <begin position="259"/>
        <end position="271"/>
    </location>
</feature>
<dbReference type="SMART" id="SM00726">
    <property type="entry name" value="UIM"/>
    <property type="match status" value="3"/>
</dbReference>
<keyword evidence="14" id="KW-1185">Reference proteome</keyword>
<reference evidence="13 14" key="1">
    <citation type="journal article" date="2011" name="Proc. Natl. Acad. Sci. U.S.A.">
        <title>Niche of harmful alga Aureococcus anophagefferens revealed through ecogenomics.</title>
        <authorList>
            <person name="Gobler C.J."/>
            <person name="Berry D.L."/>
            <person name="Dyhrman S.T."/>
            <person name="Wilhelm S.W."/>
            <person name="Salamov A."/>
            <person name="Lobanov A.V."/>
            <person name="Zhang Y."/>
            <person name="Collier J.L."/>
            <person name="Wurch L.L."/>
            <person name="Kustka A.B."/>
            <person name="Dill B.D."/>
            <person name="Shah M."/>
            <person name="VerBerkmoes N.C."/>
            <person name="Kuo A."/>
            <person name="Terry A."/>
            <person name="Pangilinan J."/>
            <person name="Lindquist E.A."/>
            <person name="Lucas S."/>
            <person name="Paulsen I.T."/>
            <person name="Hattenrath-Lehmann T.K."/>
            <person name="Talmage S.C."/>
            <person name="Walker E.A."/>
            <person name="Koch F."/>
            <person name="Burson A.M."/>
            <person name="Marcoval M.A."/>
            <person name="Tang Y.Z."/>
            <person name="Lecleir G.R."/>
            <person name="Coyne K.J."/>
            <person name="Berg G.M."/>
            <person name="Bertrand E.M."/>
            <person name="Saito M.A."/>
            <person name="Gladyshev V.N."/>
            <person name="Grigoriev I.V."/>
        </authorList>
    </citation>
    <scope>NUCLEOTIDE SEQUENCE [LARGE SCALE GENOMIC DNA]</scope>
    <source>
        <strain evidence="14">CCMP 1984</strain>
    </source>
</reference>
<keyword evidence="4 7" id="KW-0863">Zinc-finger</keyword>
<feature type="transmembrane region" description="Helical" evidence="9">
    <location>
        <begin position="976"/>
        <end position="992"/>
    </location>
</feature>
<dbReference type="GeneID" id="20223327"/>
<dbReference type="SMART" id="SM00456">
    <property type="entry name" value="WW"/>
    <property type="match status" value="1"/>
</dbReference>
<evidence type="ECO:0000259" key="10">
    <source>
        <dbReference type="PROSITE" id="PS50020"/>
    </source>
</evidence>
<dbReference type="EMBL" id="GL833121">
    <property type="protein sequence ID" value="EGB11883.1"/>
    <property type="molecule type" value="Genomic_DNA"/>
</dbReference>
<dbReference type="eggNOG" id="KOG1815">
    <property type="taxonomic scope" value="Eukaryota"/>
</dbReference>
<keyword evidence="2" id="KW-0479">Metal-binding</keyword>
<feature type="region of interest" description="Disordered" evidence="8">
    <location>
        <begin position="341"/>
        <end position="402"/>
    </location>
</feature>
<dbReference type="PROSITE" id="PS01159">
    <property type="entry name" value="WW_DOMAIN_1"/>
    <property type="match status" value="1"/>
</dbReference>
<keyword evidence="9" id="KW-0472">Membrane</keyword>
<dbReference type="InterPro" id="IPR001202">
    <property type="entry name" value="WW_dom"/>
</dbReference>
<feature type="compositionally biased region" description="Pro residues" evidence="8">
    <location>
        <begin position="386"/>
        <end position="397"/>
    </location>
</feature>
<dbReference type="AlphaFoldDB" id="F0XZ56"/>
<dbReference type="SUPFAM" id="SSF51045">
    <property type="entry name" value="WW domain"/>
    <property type="match status" value="1"/>
</dbReference>
<organism evidence="14">
    <name type="scientific">Aureococcus anophagefferens</name>
    <name type="common">Harmful bloom alga</name>
    <dbReference type="NCBI Taxonomy" id="44056"/>
    <lineage>
        <taxon>Eukaryota</taxon>
        <taxon>Sar</taxon>
        <taxon>Stramenopiles</taxon>
        <taxon>Ochrophyta</taxon>
        <taxon>Pelagophyceae</taxon>
        <taxon>Pelagomonadales</taxon>
        <taxon>Pelagomonadaceae</taxon>
        <taxon>Aureococcus</taxon>
    </lineage>
</organism>
<dbReference type="InterPro" id="IPR031127">
    <property type="entry name" value="E3_UB_ligase_RBR"/>
</dbReference>
<dbReference type="SUPFAM" id="SSF57850">
    <property type="entry name" value="RING/U-box"/>
    <property type="match status" value="2"/>
</dbReference>
<dbReference type="Gene3D" id="1.20.120.1750">
    <property type="match status" value="1"/>
</dbReference>
<dbReference type="Pfam" id="PF00397">
    <property type="entry name" value="WW"/>
    <property type="match status" value="1"/>
</dbReference>
<dbReference type="InterPro" id="IPR012340">
    <property type="entry name" value="NA-bd_OB-fold"/>
</dbReference>
<dbReference type="InterPro" id="IPR003903">
    <property type="entry name" value="UIM_dom"/>
</dbReference>
<dbReference type="Pfam" id="PF02809">
    <property type="entry name" value="UIM"/>
    <property type="match status" value="3"/>
</dbReference>
<name>F0XZ56_AURAN</name>
<gene>
    <name evidence="13" type="ORF">AURANDRAFT_61124</name>
</gene>
<feature type="compositionally biased region" description="Basic and acidic residues" evidence="8">
    <location>
        <begin position="273"/>
        <end position="299"/>
    </location>
</feature>
<dbReference type="GO" id="GO:0016567">
    <property type="term" value="P:protein ubiquitination"/>
    <property type="evidence" value="ECO:0007669"/>
    <property type="project" value="InterPro"/>
</dbReference>
<dbReference type="GO" id="GO:0008270">
    <property type="term" value="F:zinc ion binding"/>
    <property type="evidence" value="ECO:0007669"/>
    <property type="project" value="UniProtKB-KW"/>
</dbReference>
<dbReference type="Pfam" id="PF26200">
    <property type="entry name" value="Rcat_RNF216"/>
    <property type="match status" value="1"/>
</dbReference>
<dbReference type="CDD" id="cd00201">
    <property type="entry name" value="WW"/>
    <property type="match status" value="1"/>
</dbReference>
<evidence type="ECO:0000256" key="6">
    <source>
        <dbReference type="ARBA" id="ARBA00022833"/>
    </source>
</evidence>
<dbReference type="Gene3D" id="2.20.70.10">
    <property type="match status" value="1"/>
</dbReference>
<keyword evidence="1" id="KW-0808">Transferase</keyword>
<dbReference type="RefSeq" id="XP_009032999.1">
    <property type="nucleotide sequence ID" value="XM_009034751.1"/>
</dbReference>
<dbReference type="OrthoDB" id="206516at2759"/>
<evidence type="ECO:0000256" key="8">
    <source>
        <dbReference type="SAM" id="MobiDB-lite"/>
    </source>
</evidence>
<dbReference type="SMART" id="SM00184">
    <property type="entry name" value="RING"/>
    <property type="match status" value="1"/>
</dbReference>
<dbReference type="PANTHER" id="PTHR11685">
    <property type="entry name" value="RBR FAMILY RING FINGER AND IBR DOMAIN-CONTAINING"/>
    <property type="match status" value="1"/>
</dbReference>